<protein>
    <recommendedName>
        <fullName evidence="4">RING-type domain-containing protein</fullName>
    </recommendedName>
</protein>
<proteinExistence type="predicted"/>
<reference evidence="5" key="1">
    <citation type="journal article" date="2020" name="Nature">
        <title>Giant virus diversity and host interactions through global metagenomics.</title>
        <authorList>
            <person name="Schulz F."/>
            <person name="Roux S."/>
            <person name="Paez-Espino D."/>
            <person name="Jungbluth S."/>
            <person name="Walsh D.A."/>
            <person name="Denef V.J."/>
            <person name="McMahon K.D."/>
            <person name="Konstantinidis K.T."/>
            <person name="Eloe-Fadrosh E.A."/>
            <person name="Kyrpides N.C."/>
            <person name="Woyke T."/>
        </authorList>
    </citation>
    <scope>NUCLEOTIDE SEQUENCE</scope>
    <source>
        <strain evidence="5">GVMAG-M-3300022752-66</strain>
    </source>
</reference>
<dbReference type="InterPro" id="IPR001841">
    <property type="entry name" value="Znf_RING"/>
</dbReference>
<evidence type="ECO:0000256" key="2">
    <source>
        <dbReference type="ARBA" id="ARBA00022771"/>
    </source>
</evidence>
<evidence type="ECO:0000256" key="3">
    <source>
        <dbReference type="ARBA" id="ARBA00022833"/>
    </source>
</evidence>
<dbReference type="EMBL" id="MN739495">
    <property type="protein sequence ID" value="QHT08407.1"/>
    <property type="molecule type" value="Genomic_DNA"/>
</dbReference>
<dbReference type="InterPro" id="IPR017907">
    <property type="entry name" value="Znf_RING_CS"/>
</dbReference>
<dbReference type="PROSITE" id="PS00518">
    <property type="entry name" value="ZF_RING_1"/>
    <property type="match status" value="1"/>
</dbReference>
<evidence type="ECO:0000313" key="5">
    <source>
        <dbReference type="EMBL" id="QHT08407.1"/>
    </source>
</evidence>
<keyword evidence="2" id="KW-0863">Zinc-finger</keyword>
<dbReference type="SMART" id="SM00184">
    <property type="entry name" value="RING"/>
    <property type="match status" value="1"/>
</dbReference>
<dbReference type="InterPro" id="IPR013083">
    <property type="entry name" value="Znf_RING/FYVE/PHD"/>
</dbReference>
<keyword evidence="3" id="KW-0862">Zinc</keyword>
<dbReference type="GO" id="GO:0008270">
    <property type="term" value="F:zinc ion binding"/>
    <property type="evidence" value="ECO:0007669"/>
    <property type="project" value="UniProtKB-KW"/>
</dbReference>
<dbReference type="PROSITE" id="PS50089">
    <property type="entry name" value="ZF_RING_2"/>
    <property type="match status" value="1"/>
</dbReference>
<feature type="domain" description="RING-type" evidence="4">
    <location>
        <begin position="190"/>
        <end position="236"/>
    </location>
</feature>
<accession>A0A6C0CVX9</accession>
<dbReference type="AlphaFoldDB" id="A0A6C0CVX9"/>
<sequence>MLLRSGKITIPLTPKTKPNKFKCSYCNKIGHKINKCNHAIIKQLNNNVVERTIFSHMVIPYTSASKRYIRLYLCSLSEINLLMLCYYTKIKKYSTEYKKSSYVNLLVEYYYQKLNQDLNTLTHMLGTISDENYEKYTDEILNNSGTLCLTFGVEETILNYVYTYRPPQRKFDIQVVNNVQQSTPITSNDCPICYETFSPTEIIHTGCGHNYCKECLISYFKSLNNNDTTPTCACCRKTIIMLEIKNKKTREEIKNKYCYIQLPPPQATPPPEPATPPPQAPPQQHNTYATSSLFQRIIFHFVCF</sequence>
<dbReference type="SUPFAM" id="SSF57756">
    <property type="entry name" value="Retrovirus zinc finger-like domains"/>
    <property type="match status" value="1"/>
</dbReference>
<dbReference type="GO" id="GO:0003676">
    <property type="term" value="F:nucleic acid binding"/>
    <property type="evidence" value="ECO:0007669"/>
    <property type="project" value="InterPro"/>
</dbReference>
<evidence type="ECO:0000256" key="1">
    <source>
        <dbReference type="ARBA" id="ARBA00022723"/>
    </source>
</evidence>
<dbReference type="Pfam" id="PF13445">
    <property type="entry name" value="zf-RING_UBOX"/>
    <property type="match status" value="1"/>
</dbReference>
<dbReference type="SUPFAM" id="SSF57850">
    <property type="entry name" value="RING/U-box"/>
    <property type="match status" value="1"/>
</dbReference>
<name>A0A6C0CVX9_9ZZZZ</name>
<organism evidence="5">
    <name type="scientific">viral metagenome</name>
    <dbReference type="NCBI Taxonomy" id="1070528"/>
    <lineage>
        <taxon>unclassified sequences</taxon>
        <taxon>metagenomes</taxon>
        <taxon>organismal metagenomes</taxon>
    </lineage>
</organism>
<evidence type="ECO:0000259" key="4">
    <source>
        <dbReference type="PROSITE" id="PS50089"/>
    </source>
</evidence>
<dbReference type="Gene3D" id="3.30.40.10">
    <property type="entry name" value="Zinc/RING finger domain, C3HC4 (zinc finger)"/>
    <property type="match status" value="1"/>
</dbReference>
<dbReference type="InterPro" id="IPR027370">
    <property type="entry name" value="Znf-RING_euk"/>
</dbReference>
<keyword evidence="1" id="KW-0479">Metal-binding</keyword>
<dbReference type="InterPro" id="IPR036875">
    <property type="entry name" value="Znf_CCHC_sf"/>
</dbReference>